<gene>
    <name evidence="5" type="ORF">LIN78_06435</name>
</gene>
<dbReference type="InterPro" id="IPR016171">
    <property type="entry name" value="Vanillyl_alc_oxidase_C-sub2"/>
</dbReference>
<dbReference type="SUPFAM" id="SSF55103">
    <property type="entry name" value="FAD-linked oxidases, C-terminal domain"/>
    <property type="match status" value="1"/>
</dbReference>
<dbReference type="Gene3D" id="1.10.45.10">
    <property type="entry name" value="Vanillyl-alcohol Oxidase, Chain A, domain 4"/>
    <property type="match status" value="1"/>
</dbReference>
<dbReference type="PANTHER" id="PTHR43716">
    <property type="entry name" value="D-2-HYDROXYGLUTARATE DEHYDROGENASE, MITOCHONDRIAL"/>
    <property type="match status" value="1"/>
</dbReference>
<dbReference type="Proteomes" id="UP001165395">
    <property type="component" value="Unassembled WGS sequence"/>
</dbReference>
<dbReference type="Gene3D" id="3.30.465.10">
    <property type="match status" value="1"/>
</dbReference>
<dbReference type="EMBL" id="JAJBZT010000003">
    <property type="protein sequence ID" value="MCB6183177.1"/>
    <property type="molecule type" value="Genomic_DNA"/>
</dbReference>
<reference evidence="5" key="1">
    <citation type="submission" date="2021-10" db="EMBL/GenBank/DDBJ databases">
        <title>The complete genome sequence of Leeia sp. TBRC 13508.</title>
        <authorList>
            <person name="Charoenyingcharoen P."/>
            <person name="Yukphan P."/>
        </authorList>
    </citation>
    <scope>NUCLEOTIDE SEQUENCE</scope>
    <source>
        <strain evidence="5">TBRC 13508</strain>
    </source>
</reference>
<dbReference type="InterPro" id="IPR006094">
    <property type="entry name" value="Oxid_FAD_bind_N"/>
</dbReference>
<protein>
    <submittedName>
        <fullName evidence="5">FAD-binding oxidoreductase</fullName>
    </submittedName>
</protein>
<evidence type="ECO:0000313" key="6">
    <source>
        <dbReference type="Proteomes" id="UP001165395"/>
    </source>
</evidence>
<accession>A0ABS8D4Y5</accession>
<evidence type="ECO:0000313" key="5">
    <source>
        <dbReference type="EMBL" id="MCB6183177.1"/>
    </source>
</evidence>
<dbReference type="Gene3D" id="3.30.70.2190">
    <property type="match status" value="1"/>
</dbReference>
<dbReference type="Gene3D" id="3.30.70.2740">
    <property type="match status" value="1"/>
</dbReference>
<comment type="similarity">
    <text evidence="1">Belongs to the FAD-binding oxidoreductase/transferase type 4 family.</text>
</comment>
<dbReference type="PANTHER" id="PTHR43716:SF2">
    <property type="entry name" value="BLL6224 PROTEIN"/>
    <property type="match status" value="1"/>
</dbReference>
<dbReference type="InterPro" id="IPR016167">
    <property type="entry name" value="FAD-bd_PCMH_sub1"/>
</dbReference>
<dbReference type="Pfam" id="PF02913">
    <property type="entry name" value="FAD-oxidase_C"/>
    <property type="match status" value="1"/>
</dbReference>
<dbReference type="RefSeq" id="WP_227179702.1">
    <property type="nucleotide sequence ID" value="NZ_JAJBZT010000003.1"/>
</dbReference>
<dbReference type="InterPro" id="IPR051264">
    <property type="entry name" value="FAD-oxidored/transferase_4"/>
</dbReference>
<sequence>MQAIVAFTTIVGAANVLTQAAEVAPYCQDWRGRYHGSVMAVIRPATTDEVSKVVQYCHANHIYVIPQGGNTGHCGGAAPTQHTPAIILSLSRLNHIHCIDTENQTITVGAGCTLGQIQTIASQHDRLFPLSLAAEGSCQIGGNLSTNAGGVQVLRYGNMRDLTLGLEVVLPDGNVLNSLSGLRKDNTGLDIKQLFIGAEGTLGIITAATLKLFPAIKHQTTALISLASPSDAVQLLNAAQLQFGDRLTAYELISHICMGLVTQHIPGAKLPLSETNEWYVLMEVSDTWEHSPLTEMVESFLMNQTSVIDAVIAQSLQQTQALWTLRESISEAQKKDGLSIKHDISVPTSQMEHFIQVTSRILQEDQADYRLQIFGHLGDGNLHFNVGKAPESQLDLVPLEKHINHLVYEQVKQVNGSISAEHGIGQLKNNELPRYADPVKIALMQQIKQALDPQGIMNPGKVYPSSSAS</sequence>
<dbReference type="InterPro" id="IPR036318">
    <property type="entry name" value="FAD-bd_PCMH-like_sf"/>
</dbReference>
<dbReference type="InterPro" id="IPR016164">
    <property type="entry name" value="FAD-linked_Oxase-like_C"/>
</dbReference>
<dbReference type="SUPFAM" id="SSF56176">
    <property type="entry name" value="FAD-binding/transporter-associated domain-like"/>
    <property type="match status" value="1"/>
</dbReference>
<evidence type="ECO:0000259" key="4">
    <source>
        <dbReference type="PROSITE" id="PS51387"/>
    </source>
</evidence>
<dbReference type="InterPro" id="IPR004113">
    <property type="entry name" value="FAD-bd_oxidored_4_C"/>
</dbReference>
<comment type="caution">
    <text evidence="5">The sequence shown here is derived from an EMBL/GenBank/DDBJ whole genome shotgun (WGS) entry which is preliminary data.</text>
</comment>
<dbReference type="InterPro" id="IPR016169">
    <property type="entry name" value="FAD-bd_PCMH_sub2"/>
</dbReference>
<evidence type="ECO:0000256" key="1">
    <source>
        <dbReference type="ARBA" id="ARBA00008000"/>
    </source>
</evidence>
<keyword evidence="6" id="KW-1185">Reference proteome</keyword>
<organism evidence="5 6">
    <name type="scientific">Leeia speluncae</name>
    <dbReference type="NCBI Taxonomy" id="2884804"/>
    <lineage>
        <taxon>Bacteria</taxon>
        <taxon>Pseudomonadati</taxon>
        <taxon>Pseudomonadota</taxon>
        <taxon>Betaproteobacteria</taxon>
        <taxon>Neisseriales</taxon>
        <taxon>Leeiaceae</taxon>
        <taxon>Leeia</taxon>
    </lineage>
</organism>
<evidence type="ECO:0000256" key="2">
    <source>
        <dbReference type="ARBA" id="ARBA00022630"/>
    </source>
</evidence>
<dbReference type="PROSITE" id="PS51387">
    <property type="entry name" value="FAD_PCMH"/>
    <property type="match status" value="1"/>
</dbReference>
<proteinExistence type="inferred from homology"/>
<dbReference type="Pfam" id="PF01565">
    <property type="entry name" value="FAD_binding_4"/>
    <property type="match status" value="1"/>
</dbReference>
<keyword evidence="3" id="KW-0274">FAD</keyword>
<dbReference type="Gene3D" id="3.30.43.10">
    <property type="entry name" value="Uridine Diphospho-n-acetylenolpyruvylglucosamine Reductase, domain 2"/>
    <property type="match status" value="1"/>
</dbReference>
<dbReference type="InterPro" id="IPR016166">
    <property type="entry name" value="FAD-bd_PCMH"/>
</dbReference>
<name>A0ABS8D4Y5_9NEIS</name>
<evidence type="ECO:0000256" key="3">
    <source>
        <dbReference type="ARBA" id="ARBA00022827"/>
    </source>
</evidence>
<keyword evidence="2" id="KW-0285">Flavoprotein</keyword>
<feature type="domain" description="FAD-binding PCMH-type" evidence="4">
    <location>
        <begin position="34"/>
        <end position="215"/>
    </location>
</feature>